<feature type="region of interest" description="Disordered" evidence="1">
    <location>
        <begin position="393"/>
        <end position="413"/>
    </location>
</feature>
<protein>
    <recommendedName>
        <fullName evidence="2">SET domain-containing protein</fullName>
    </recommendedName>
</protein>
<dbReference type="Proteomes" id="UP000245942">
    <property type="component" value="Unassembled WGS sequence"/>
</dbReference>
<organism evidence="3 4">
    <name type="scientific">Pseudomicrostroma glucosiphilum</name>
    <dbReference type="NCBI Taxonomy" id="1684307"/>
    <lineage>
        <taxon>Eukaryota</taxon>
        <taxon>Fungi</taxon>
        <taxon>Dikarya</taxon>
        <taxon>Basidiomycota</taxon>
        <taxon>Ustilaginomycotina</taxon>
        <taxon>Exobasidiomycetes</taxon>
        <taxon>Microstromatales</taxon>
        <taxon>Microstromatales incertae sedis</taxon>
        <taxon>Pseudomicrostroma</taxon>
    </lineage>
</organism>
<dbReference type="AlphaFoldDB" id="A0A316UEV3"/>
<dbReference type="GeneID" id="37013094"/>
<dbReference type="InterPro" id="IPR046341">
    <property type="entry name" value="SET_dom_sf"/>
</dbReference>
<dbReference type="PROSITE" id="PS50280">
    <property type="entry name" value="SET"/>
    <property type="match status" value="1"/>
</dbReference>
<accession>A0A316UEV3</accession>
<dbReference type="STRING" id="1684307.A0A316UEV3"/>
<dbReference type="CDD" id="cd20071">
    <property type="entry name" value="SET_SMYD"/>
    <property type="match status" value="1"/>
</dbReference>
<feature type="region of interest" description="Disordered" evidence="1">
    <location>
        <begin position="305"/>
        <end position="349"/>
    </location>
</feature>
<name>A0A316UEV3_9BASI</name>
<dbReference type="InterPro" id="IPR053209">
    <property type="entry name" value="Gramillin-biosynth_MTr"/>
</dbReference>
<dbReference type="InterPro" id="IPR001214">
    <property type="entry name" value="SET_dom"/>
</dbReference>
<gene>
    <name evidence="3" type="ORF">BCV69DRAFT_279748</name>
</gene>
<keyword evidence="4" id="KW-1185">Reference proteome</keyword>
<dbReference type="RefSeq" id="XP_025350997.1">
    <property type="nucleotide sequence ID" value="XM_025491360.1"/>
</dbReference>
<reference evidence="3 4" key="1">
    <citation type="journal article" date="2018" name="Mol. Biol. Evol.">
        <title>Broad Genomic Sampling Reveals a Smut Pathogenic Ancestry of the Fungal Clade Ustilaginomycotina.</title>
        <authorList>
            <person name="Kijpornyongpan T."/>
            <person name="Mondo S.J."/>
            <person name="Barry K."/>
            <person name="Sandor L."/>
            <person name="Lee J."/>
            <person name="Lipzen A."/>
            <person name="Pangilinan J."/>
            <person name="LaButti K."/>
            <person name="Hainaut M."/>
            <person name="Henrissat B."/>
            <person name="Grigoriev I.V."/>
            <person name="Spatafora J.W."/>
            <person name="Aime M.C."/>
        </authorList>
    </citation>
    <scope>NUCLEOTIDE SEQUENCE [LARGE SCALE GENOMIC DNA]</scope>
    <source>
        <strain evidence="3 4">MCA 4718</strain>
    </source>
</reference>
<evidence type="ECO:0000313" key="3">
    <source>
        <dbReference type="EMBL" id="PWN23837.1"/>
    </source>
</evidence>
<feature type="region of interest" description="Disordered" evidence="1">
    <location>
        <begin position="644"/>
        <end position="677"/>
    </location>
</feature>
<feature type="compositionally biased region" description="Polar residues" evidence="1">
    <location>
        <begin position="334"/>
        <end position="343"/>
    </location>
</feature>
<sequence>MDALLTSLHSLSLLPPSPSQLLQLLSNSASPEAEEQEARDLARVLSLGSYDKDAAAEASEDADDVLGSTGFGMDRELIEDAIVEMIKIFKSEISKLRAAYQAEEALQSSPQSLPKATPLHFLTLRHESSLRQSQKLNTIYGGYCPKVIFSGGPSYASEAELSSLAPITKVEDLQVGRRMQGKYLVVRVASSLSIYVGATFLVTLPAPFGFSMPASILHFTTNPRMSSEEASALLPQGTLLIIKEPYISSNHSLRAAGNLSGPGLRIDTPTDVVLLQGAGEGSGHALHSWKAPYMESLQWIKEPEPAKAGGKGAKKAALKTASSSTATTKPLSPETSAETSTLQPAWLQDGPLSRARWEKDHTSSDSASKDTLSLAHRLLKDGRPGAAWRELSAGLTGKPHPSGTNASRSPHQEAELEGDILLAMGAWVEAERVLEQATSGMGSSVPSTLLDKLSQARQRRAEAEAGPSSAGSTVATIYRSHLSSAKPRIPAADWLSPALKVAQIPNAGRGLVTTCSVSAGEPLLMAKSRGSSYPSDEQLDEYCPIIRCDFQNGVISTTTQILATTKLIHQMIDRPELTQEILGLTAGPGTRDSRWVETGRFKKAAARVGAKEVYEGLRPDRLGPEGGINSLYVDEVLRHNAFGPGVVQRGSASGETAEDGQSQAGPVQSNGSQPMSTLPRALRRKLAQDPPSAFSRSTQPHPLPAILNHSCLPNVSSVFLGDVVVTKALRDLKEGEEIGHEYVRGGVDYQSRQATLSKHGFVCACPLCDLDRQDGDNRLATRRKLFAVQAPALFSRSNALIAHRSDTAKEDDCEKHQDIKEALLSFAEELTETYDEKRGVLRPEMRETYERIGRHAERERKTVEAVKHYLLSLQAVNAHLAQRWVEFLSPSQEDHSLDTLAATLGSSHLDSSATSPLALTQSPALHVDEAQRTLWRLAQLFAGEGQRSLSLHFSRTAYHVHDILIGGGHEVFEDRWGPSGLGGASGGLEWQGAWDIWWQEAGNV</sequence>
<feature type="compositionally biased region" description="Low complexity" evidence="1">
    <location>
        <begin position="318"/>
        <end position="333"/>
    </location>
</feature>
<dbReference type="Gene3D" id="2.170.270.10">
    <property type="entry name" value="SET domain"/>
    <property type="match status" value="1"/>
</dbReference>
<dbReference type="EMBL" id="KZ819321">
    <property type="protein sequence ID" value="PWN23837.1"/>
    <property type="molecule type" value="Genomic_DNA"/>
</dbReference>
<evidence type="ECO:0000313" key="4">
    <source>
        <dbReference type="Proteomes" id="UP000245942"/>
    </source>
</evidence>
<dbReference type="PANTHER" id="PTHR47643:SF2">
    <property type="entry name" value="TPR DOMAIN PROTEIN (AFU_ORTHOLOGUE AFUA_5G12710)"/>
    <property type="match status" value="1"/>
</dbReference>
<evidence type="ECO:0000259" key="2">
    <source>
        <dbReference type="PROSITE" id="PS50280"/>
    </source>
</evidence>
<dbReference type="Pfam" id="PF00856">
    <property type="entry name" value="SET"/>
    <property type="match status" value="1"/>
</dbReference>
<dbReference type="PANTHER" id="PTHR47643">
    <property type="entry name" value="TPR DOMAIN PROTEIN (AFU_ORTHOLOGUE AFUA_5G12710)"/>
    <property type="match status" value="1"/>
</dbReference>
<evidence type="ECO:0000256" key="1">
    <source>
        <dbReference type="SAM" id="MobiDB-lite"/>
    </source>
</evidence>
<proteinExistence type="predicted"/>
<feature type="domain" description="SET" evidence="2">
    <location>
        <begin position="497"/>
        <end position="743"/>
    </location>
</feature>
<feature type="compositionally biased region" description="Polar residues" evidence="1">
    <location>
        <begin position="650"/>
        <end position="676"/>
    </location>
</feature>
<dbReference type="OrthoDB" id="5945798at2759"/>
<dbReference type="SUPFAM" id="SSF82199">
    <property type="entry name" value="SET domain"/>
    <property type="match status" value="1"/>
</dbReference>